<name>Q0CFZ9_ASPTN</name>
<dbReference type="PANTHER" id="PTHR11699">
    <property type="entry name" value="ALDEHYDE DEHYDROGENASE-RELATED"/>
    <property type="match status" value="1"/>
</dbReference>
<dbReference type="FunFam" id="3.40.605.10:FF:000007">
    <property type="entry name" value="NAD/NADP-dependent betaine aldehyde dehydrogenase"/>
    <property type="match status" value="1"/>
</dbReference>
<dbReference type="EMBL" id="CH476603">
    <property type="protein sequence ID" value="EAU32777.1"/>
    <property type="molecule type" value="Genomic_DNA"/>
</dbReference>
<evidence type="ECO:0000256" key="4">
    <source>
        <dbReference type="ARBA" id="ARBA00024226"/>
    </source>
</evidence>
<dbReference type="SUPFAM" id="SSF53720">
    <property type="entry name" value="ALDH-like"/>
    <property type="match status" value="1"/>
</dbReference>
<evidence type="ECO:0000259" key="8">
    <source>
        <dbReference type="Pfam" id="PF00171"/>
    </source>
</evidence>
<protein>
    <recommendedName>
        <fullName evidence="4">aldehyde dehydrogenase (NAD(+))</fullName>
        <ecNumber evidence="4">1.2.1.3</ecNumber>
    </recommendedName>
</protein>
<dbReference type="PROSITE" id="PS00687">
    <property type="entry name" value="ALDEHYDE_DEHYDR_GLU"/>
    <property type="match status" value="1"/>
</dbReference>
<feature type="domain" description="Aldehyde dehydrogenase" evidence="8">
    <location>
        <begin position="48"/>
        <end position="486"/>
    </location>
</feature>
<evidence type="ECO:0000256" key="2">
    <source>
        <dbReference type="ARBA" id="ARBA00009986"/>
    </source>
</evidence>
<dbReference type="RefSeq" id="XP_001210079.1">
    <property type="nucleotide sequence ID" value="XM_001210079.1"/>
</dbReference>
<proteinExistence type="inferred from homology"/>
<evidence type="ECO:0000256" key="1">
    <source>
        <dbReference type="ARBA" id="ARBA00004685"/>
    </source>
</evidence>
<dbReference type="AlphaFoldDB" id="Q0CFZ9"/>
<evidence type="ECO:0000256" key="3">
    <source>
        <dbReference type="ARBA" id="ARBA00023002"/>
    </source>
</evidence>
<evidence type="ECO:0000256" key="7">
    <source>
        <dbReference type="RuleBase" id="RU003345"/>
    </source>
</evidence>
<reference evidence="10" key="1">
    <citation type="submission" date="2005-09" db="EMBL/GenBank/DDBJ databases">
        <title>Annotation of the Aspergillus terreus NIH2624 genome.</title>
        <authorList>
            <person name="Birren B.W."/>
            <person name="Lander E.S."/>
            <person name="Galagan J.E."/>
            <person name="Nusbaum C."/>
            <person name="Devon K."/>
            <person name="Henn M."/>
            <person name="Ma L.-J."/>
            <person name="Jaffe D.B."/>
            <person name="Butler J."/>
            <person name="Alvarez P."/>
            <person name="Gnerre S."/>
            <person name="Grabherr M."/>
            <person name="Kleber M."/>
            <person name="Mauceli E.W."/>
            <person name="Brockman W."/>
            <person name="Rounsley S."/>
            <person name="Young S.K."/>
            <person name="LaButti K."/>
            <person name="Pushparaj V."/>
            <person name="DeCaprio D."/>
            <person name="Crawford M."/>
            <person name="Koehrsen M."/>
            <person name="Engels R."/>
            <person name="Montgomery P."/>
            <person name="Pearson M."/>
            <person name="Howarth C."/>
            <person name="Larson L."/>
            <person name="Luoma S."/>
            <person name="White J."/>
            <person name="Alvarado L."/>
            <person name="Kodira C.D."/>
            <person name="Zeng Q."/>
            <person name="Oleary S."/>
            <person name="Yandava C."/>
            <person name="Denning D.W."/>
            <person name="Nierman W.C."/>
            <person name="Milne T."/>
            <person name="Madden K."/>
        </authorList>
    </citation>
    <scope>NUCLEOTIDE SEQUENCE [LARGE SCALE GENOMIC DNA]</scope>
    <source>
        <strain evidence="10">NIH 2624 / FGSC A1156</strain>
    </source>
</reference>
<evidence type="ECO:0000313" key="10">
    <source>
        <dbReference type="Proteomes" id="UP000007963"/>
    </source>
</evidence>
<dbReference type="VEuPathDB" id="FungiDB:ATEG_07393"/>
<dbReference type="GO" id="GO:0004029">
    <property type="term" value="F:aldehyde dehydrogenase (NAD+) activity"/>
    <property type="evidence" value="ECO:0007669"/>
    <property type="project" value="UniProtKB-EC"/>
</dbReference>
<dbReference type="InterPro" id="IPR016163">
    <property type="entry name" value="Ald_DH_C"/>
</dbReference>
<dbReference type="InterPro" id="IPR016161">
    <property type="entry name" value="Ald_DH/histidinol_DH"/>
</dbReference>
<accession>Q0CFZ9</accession>
<evidence type="ECO:0000256" key="5">
    <source>
        <dbReference type="ARBA" id="ARBA00049194"/>
    </source>
</evidence>
<sequence>MAPFNAPKLDTSRFPFPVQSFIGGKFVDSTGDEKHTLKSSVNDMILTTELQWSNAQDVDHAVDSSRDGLRLWQAMTDNQRRDALIKYSKLIRENREQLHWLEAVLVGKDASFCNMEIDVAADLFIYYASMIDKFESAVVAAKDDSLQYTLRQPWGICAGICPFNGVIITLAMKVAPALACGNSIIIKTSELNPFSTLFMASLATQAGIPPGAFNCLVGGAAAGNALSSHMEVRKISFTGSIGVGKLIQVAAAKSNLKSVTLELGGKSPLIVFADADLEKALPAATLFLLMNGQGCALPTRLYVHESIADEFVAKLKSMVEEHGRSLGGDPTLPSTRSSPLYHHRQKEIVLSYIEAGSREATLLTGGKPVGDKGCYFEPTIFVEPRHNARVLREEIFGPVLVVVLFSTEDEVVALANDTEFGLAAYVWTADISRALRMSQKLEVGTVSVNGAGGIHPSIPMGGWKQSGQGVENGKEAMLEWTQSKSVAIKG</sequence>
<dbReference type="InterPro" id="IPR029510">
    <property type="entry name" value="Ald_DH_CS_GLU"/>
</dbReference>
<dbReference type="Gene3D" id="3.40.605.10">
    <property type="entry name" value="Aldehyde Dehydrogenase, Chain A, domain 1"/>
    <property type="match status" value="1"/>
</dbReference>
<dbReference type="OMA" id="GLNRGYY"/>
<dbReference type="Proteomes" id="UP000007963">
    <property type="component" value="Unassembled WGS sequence"/>
</dbReference>
<dbReference type="InterPro" id="IPR016162">
    <property type="entry name" value="Ald_DH_N"/>
</dbReference>
<evidence type="ECO:0000256" key="6">
    <source>
        <dbReference type="PROSITE-ProRule" id="PRU10007"/>
    </source>
</evidence>
<evidence type="ECO:0000313" key="9">
    <source>
        <dbReference type="EMBL" id="EAU32777.1"/>
    </source>
</evidence>
<dbReference type="InterPro" id="IPR015590">
    <property type="entry name" value="Aldehyde_DH_dom"/>
</dbReference>
<organism evidence="9 10">
    <name type="scientific">Aspergillus terreus (strain NIH 2624 / FGSC A1156)</name>
    <dbReference type="NCBI Taxonomy" id="341663"/>
    <lineage>
        <taxon>Eukaryota</taxon>
        <taxon>Fungi</taxon>
        <taxon>Dikarya</taxon>
        <taxon>Ascomycota</taxon>
        <taxon>Pezizomycotina</taxon>
        <taxon>Eurotiomycetes</taxon>
        <taxon>Eurotiomycetidae</taxon>
        <taxon>Eurotiales</taxon>
        <taxon>Aspergillaceae</taxon>
        <taxon>Aspergillus</taxon>
        <taxon>Aspergillus subgen. Circumdati</taxon>
    </lineage>
</organism>
<keyword evidence="3 7" id="KW-0560">Oxidoreductase</keyword>
<feature type="active site" evidence="6">
    <location>
        <position position="262"/>
    </location>
</feature>
<dbReference type="eggNOG" id="KOG2450">
    <property type="taxonomic scope" value="Eukaryota"/>
</dbReference>
<comment type="similarity">
    <text evidence="2 7">Belongs to the aldehyde dehydrogenase family.</text>
</comment>
<dbReference type="Gene3D" id="3.40.309.10">
    <property type="entry name" value="Aldehyde Dehydrogenase, Chain A, domain 2"/>
    <property type="match status" value="1"/>
</dbReference>
<dbReference type="Pfam" id="PF00171">
    <property type="entry name" value="Aldedh"/>
    <property type="match status" value="1"/>
</dbReference>
<dbReference type="STRING" id="341663.Q0CFZ9"/>
<dbReference type="GeneID" id="4319192"/>
<comment type="pathway">
    <text evidence="1">Mycotoxin biosynthesis.</text>
</comment>
<dbReference type="FunFam" id="3.40.309.10:FF:000012">
    <property type="entry name" value="Betaine aldehyde dehydrogenase"/>
    <property type="match status" value="1"/>
</dbReference>
<gene>
    <name evidence="9" type="ORF">ATEG_07393</name>
</gene>
<dbReference type="EC" id="1.2.1.3" evidence="4"/>
<dbReference type="HOGENOM" id="CLU_005391_0_1_1"/>
<comment type="catalytic activity">
    <reaction evidence="5">
        <text>an aldehyde + NAD(+) + H2O = a carboxylate + NADH + 2 H(+)</text>
        <dbReference type="Rhea" id="RHEA:16185"/>
        <dbReference type="ChEBI" id="CHEBI:15377"/>
        <dbReference type="ChEBI" id="CHEBI:15378"/>
        <dbReference type="ChEBI" id="CHEBI:17478"/>
        <dbReference type="ChEBI" id="CHEBI:29067"/>
        <dbReference type="ChEBI" id="CHEBI:57540"/>
        <dbReference type="ChEBI" id="CHEBI:57945"/>
        <dbReference type="EC" id="1.2.1.3"/>
    </reaction>
</comment>
<dbReference type="OrthoDB" id="310895at2759"/>